<comment type="caution">
    <text evidence="2">The sequence shown here is derived from an EMBL/GenBank/DDBJ whole genome shotgun (WGS) entry which is preliminary data.</text>
</comment>
<dbReference type="Proteomes" id="UP000518752">
    <property type="component" value="Unassembled WGS sequence"/>
</dbReference>
<gene>
    <name evidence="2" type="ORF">D9757_005137</name>
</gene>
<sequence length="381" mass="43918">MLDAVPPLFTSEPSLVAMAGSPTDITNHPLFSSFIKIQSSKAGFTVDDLELNQIFLSDSTHGQDVDDRVKHIWRELGQKRTHLREIRDSFDAGYWDTASNILENLFISDTNLEHQIFPSIVGGVIQMQKDGEYRHYTRIANKEERMGVLTPALTGPPLTDRWLFRVAIYRFVDAVMKKFQVLDQIVPIHKLVKFSLDDQTARSYNPRSNMGIWYRDTWPGAFFELQFGEESSDQQVDDHVRMLLQGGAIVRMLNIALRPPDAVTYSGAVLPLIYASKAWKHATMYLLFQSGYKIFYLKRSYNLQADVTERLRFARDGYNILDHIWKSVPSEDQRKKLASLRSLLQRIPTDQTIDDDERNQSRARSPLSVEYDSDEYIPEME</sequence>
<dbReference type="OrthoDB" id="3253662at2759"/>
<dbReference type="EMBL" id="JAACJN010000025">
    <property type="protein sequence ID" value="KAF5388923.1"/>
    <property type="molecule type" value="Genomic_DNA"/>
</dbReference>
<keyword evidence="3" id="KW-1185">Reference proteome</keyword>
<accession>A0A8H5HT06</accession>
<evidence type="ECO:0000256" key="1">
    <source>
        <dbReference type="SAM" id="MobiDB-lite"/>
    </source>
</evidence>
<dbReference type="AlphaFoldDB" id="A0A8H5HT06"/>
<name>A0A8H5HT06_9AGAR</name>
<protein>
    <submittedName>
        <fullName evidence="2">Uncharacterized protein</fullName>
    </submittedName>
</protein>
<proteinExistence type="predicted"/>
<feature type="compositionally biased region" description="Acidic residues" evidence="1">
    <location>
        <begin position="371"/>
        <end position="381"/>
    </location>
</feature>
<evidence type="ECO:0000313" key="3">
    <source>
        <dbReference type="Proteomes" id="UP000518752"/>
    </source>
</evidence>
<reference evidence="2 3" key="1">
    <citation type="journal article" date="2020" name="ISME J.">
        <title>Uncovering the hidden diversity of litter-decomposition mechanisms in mushroom-forming fungi.</title>
        <authorList>
            <person name="Floudas D."/>
            <person name="Bentzer J."/>
            <person name="Ahren D."/>
            <person name="Johansson T."/>
            <person name="Persson P."/>
            <person name="Tunlid A."/>
        </authorList>
    </citation>
    <scope>NUCLEOTIDE SEQUENCE [LARGE SCALE GENOMIC DNA]</scope>
    <source>
        <strain evidence="2 3">CBS 406.79</strain>
    </source>
</reference>
<organism evidence="2 3">
    <name type="scientific">Collybiopsis confluens</name>
    <dbReference type="NCBI Taxonomy" id="2823264"/>
    <lineage>
        <taxon>Eukaryota</taxon>
        <taxon>Fungi</taxon>
        <taxon>Dikarya</taxon>
        <taxon>Basidiomycota</taxon>
        <taxon>Agaricomycotina</taxon>
        <taxon>Agaricomycetes</taxon>
        <taxon>Agaricomycetidae</taxon>
        <taxon>Agaricales</taxon>
        <taxon>Marasmiineae</taxon>
        <taxon>Omphalotaceae</taxon>
        <taxon>Collybiopsis</taxon>
    </lineage>
</organism>
<feature type="region of interest" description="Disordered" evidence="1">
    <location>
        <begin position="349"/>
        <end position="381"/>
    </location>
</feature>
<evidence type="ECO:0000313" key="2">
    <source>
        <dbReference type="EMBL" id="KAF5388923.1"/>
    </source>
</evidence>